<protein>
    <recommendedName>
        <fullName evidence="2">Bacterial transcriptional activator domain-containing protein</fullName>
    </recommendedName>
</protein>
<dbReference type="InterPro" id="IPR027417">
    <property type="entry name" value="P-loop_NTPase"/>
</dbReference>
<keyword evidence="4" id="KW-1185">Reference proteome</keyword>
<feature type="region of interest" description="Disordered" evidence="1">
    <location>
        <begin position="254"/>
        <end position="273"/>
    </location>
</feature>
<dbReference type="Gene3D" id="3.40.50.300">
    <property type="entry name" value="P-loop containing nucleotide triphosphate hydrolases"/>
    <property type="match status" value="1"/>
</dbReference>
<gene>
    <name evidence="3" type="ORF">ET495_02945</name>
</gene>
<dbReference type="PANTHER" id="PTHR47691">
    <property type="entry name" value="REGULATOR-RELATED"/>
    <property type="match status" value="1"/>
</dbReference>
<organism evidence="3 4">
    <name type="scientific">Xylanimonas allomyrinae</name>
    <dbReference type="NCBI Taxonomy" id="2509459"/>
    <lineage>
        <taxon>Bacteria</taxon>
        <taxon>Bacillati</taxon>
        <taxon>Actinomycetota</taxon>
        <taxon>Actinomycetes</taxon>
        <taxon>Micrococcales</taxon>
        <taxon>Promicromonosporaceae</taxon>
        <taxon>Xylanimonas</taxon>
    </lineage>
</organism>
<dbReference type="InterPro" id="IPR011990">
    <property type="entry name" value="TPR-like_helical_dom_sf"/>
</dbReference>
<dbReference type="EMBL" id="CP035495">
    <property type="protein sequence ID" value="QAY62383.1"/>
    <property type="molecule type" value="Genomic_DNA"/>
</dbReference>
<evidence type="ECO:0000313" key="4">
    <source>
        <dbReference type="Proteomes" id="UP000291758"/>
    </source>
</evidence>
<feature type="compositionally biased region" description="Low complexity" evidence="1">
    <location>
        <begin position="258"/>
        <end position="267"/>
    </location>
</feature>
<name>A0A4P6EL40_9MICO</name>
<dbReference type="PANTHER" id="PTHR47691:SF3">
    <property type="entry name" value="HTH-TYPE TRANSCRIPTIONAL REGULATOR RV0890C-RELATED"/>
    <property type="match status" value="1"/>
</dbReference>
<proteinExistence type="predicted"/>
<dbReference type="Proteomes" id="UP000291758">
    <property type="component" value="Chromosome"/>
</dbReference>
<dbReference type="SMART" id="SM01043">
    <property type="entry name" value="BTAD"/>
    <property type="match status" value="1"/>
</dbReference>
<dbReference type="SUPFAM" id="SSF52540">
    <property type="entry name" value="P-loop containing nucleoside triphosphate hydrolases"/>
    <property type="match status" value="1"/>
</dbReference>
<evidence type="ECO:0000313" key="3">
    <source>
        <dbReference type="EMBL" id="QAY62383.1"/>
    </source>
</evidence>
<dbReference type="PRINTS" id="PR00364">
    <property type="entry name" value="DISEASERSIST"/>
</dbReference>
<feature type="compositionally biased region" description="Low complexity" evidence="1">
    <location>
        <begin position="80"/>
        <end position="90"/>
    </location>
</feature>
<feature type="region of interest" description="Disordered" evidence="1">
    <location>
        <begin position="1"/>
        <end position="105"/>
    </location>
</feature>
<feature type="compositionally biased region" description="Basic residues" evidence="1">
    <location>
        <begin position="41"/>
        <end position="64"/>
    </location>
</feature>
<evidence type="ECO:0000259" key="2">
    <source>
        <dbReference type="SMART" id="SM01043"/>
    </source>
</evidence>
<dbReference type="KEGG" id="xyl:ET495_02945"/>
<dbReference type="OrthoDB" id="9812579at2"/>
<sequence length="1114" mass="117111">MGRPRRLRQLGLPRAPPRPARSRRPGTRDRRGSGRATPPARRTRRGAAGRARARGRPGRARHVAGRGPVDRRHPRRPSRRPAVARLAAARDGGRRRRRRPDRGYALDVPSDLGAAEAELAAARQALAHGAADDAAATARRALARWRGTPGDGLGPAFETLAGVLRATAERLRDDLVAVHRQAAVALGDHETVVALATPAFDADPTDEVAARDLLTALGALGRRDEAARVYAHLRHALVTELGSDPSPELETLARKAEATAPEPRAAAPVPPRDARALRAAGPPLLGRDADVAAVLDAVERQRLVTILGPGGLGKTRLALEVAGRVRDRTPSEPLQVAVAELAGVRTDDDVPLALADALGIAATTTARIRDRMLAGDARDQLLERVRSVPTLLVLDNCEHVVAGAAEWADELLASAPGLRVLTTSRAPLRLAAEQVYAPAPLDARGAGAELFRRRATAARPGVHLPDDVVVRLVERLDGLPLAIELAAARVRTLSVEEIEAHLDERFALLRGGDPTAPERHRTLEAVIAWSWNLLDPAQQELWRRVAVLPDGFSARAAAVLGRLDPGARPFDALDDLDALVTQSIAAATDVPGGTRYRMLETVRELGLVRLDEAGEAPAVHAALWAWATEVADRCSSALLGPGQLDALDEIVREHENLLFALRAAAAPADGPFRAGASAAQRPDVVVRVFVSLAGLWLLHGAPERAAGLASAVADAATWWDVPRSDRDRAALAFVFAGVSRFMEGGPGAARLLARLVRLLRTDDADPAGTTIGRRTRLVARTLLAALGRELDDVVQVMAALRQDDDPFLVFMAHAALAQEAENDGRLADSVRLAITAYEAAEPVGDVASRAFAAMLAASGLSEDGDSVAAVVWSARARAGLGRIGTGDAARMLDWIDLAAALDRGDLAEAERLCESLDDADGEAVRGGGGVEGKAVVFAGRAEVAHARGDVAGALEAYRQAREALAGEEGPAAPWAIMMGAASAVRLAQAGRRAEALDAARDASRRASSFMAFWAARGVDRPVLGTTCVGAAAALALGAEAAPADVDLGLELLCLGDALGARQDLAALRREPLRAALAACHGAALDAAVVRVAALDREDHPARALALLESFAGPA</sequence>
<dbReference type="AlphaFoldDB" id="A0A4P6EL40"/>
<dbReference type="Pfam" id="PF03704">
    <property type="entry name" value="BTAD"/>
    <property type="match status" value="1"/>
</dbReference>
<reference evidence="3 4" key="1">
    <citation type="submission" date="2019-01" db="EMBL/GenBank/DDBJ databases">
        <title>Genome sequencing of strain 2JSPR-7.</title>
        <authorList>
            <person name="Heo J."/>
            <person name="Kim S.-J."/>
            <person name="Kim J.-S."/>
            <person name="Hong S.-B."/>
            <person name="Kwon S.-W."/>
        </authorList>
    </citation>
    <scope>NUCLEOTIDE SEQUENCE [LARGE SCALE GENOMIC DNA]</scope>
    <source>
        <strain evidence="3 4">2JSPR-7</strain>
    </source>
</reference>
<dbReference type="InterPro" id="IPR005158">
    <property type="entry name" value="BTAD"/>
</dbReference>
<accession>A0A4P6EL40</accession>
<evidence type="ECO:0000256" key="1">
    <source>
        <dbReference type="SAM" id="MobiDB-lite"/>
    </source>
</evidence>
<feature type="domain" description="Bacterial transcriptional activator" evidence="2">
    <location>
        <begin position="110"/>
        <end position="257"/>
    </location>
</feature>
<dbReference type="SUPFAM" id="SSF48452">
    <property type="entry name" value="TPR-like"/>
    <property type="match status" value="1"/>
</dbReference>
<dbReference type="Gene3D" id="1.25.40.10">
    <property type="entry name" value="Tetratricopeptide repeat domain"/>
    <property type="match status" value="1"/>
</dbReference>